<proteinExistence type="predicted"/>
<dbReference type="Proteomes" id="UP000789702">
    <property type="component" value="Unassembled WGS sequence"/>
</dbReference>
<dbReference type="EMBL" id="CAJVPU010029274">
    <property type="protein sequence ID" value="CAG8710188.1"/>
    <property type="molecule type" value="Genomic_DNA"/>
</dbReference>
<gene>
    <name evidence="1" type="ORF">DHETER_LOCUS12214</name>
</gene>
<accession>A0ACA9PIC9</accession>
<reference evidence="1" key="1">
    <citation type="submission" date="2021-06" db="EMBL/GenBank/DDBJ databases">
        <authorList>
            <person name="Kallberg Y."/>
            <person name="Tangrot J."/>
            <person name="Rosling A."/>
        </authorList>
    </citation>
    <scope>NUCLEOTIDE SEQUENCE</scope>
    <source>
        <strain evidence="1">IL203A</strain>
    </source>
</reference>
<organism evidence="1 2">
    <name type="scientific">Dentiscutata heterogama</name>
    <dbReference type="NCBI Taxonomy" id="1316150"/>
    <lineage>
        <taxon>Eukaryota</taxon>
        <taxon>Fungi</taxon>
        <taxon>Fungi incertae sedis</taxon>
        <taxon>Mucoromycota</taxon>
        <taxon>Glomeromycotina</taxon>
        <taxon>Glomeromycetes</taxon>
        <taxon>Diversisporales</taxon>
        <taxon>Gigasporaceae</taxon>
        <taxon>Dentiscutata</taxon>
    </lineage>
</organism>
<name>A0ACA9PIC9_9GLOM</name>
<protein>
    <submittedName>
        <fullName evidence="1">1823_t:CDS:1</fullName>
    </submittedName>
</protein>
<keyword evidence="2" id="KW-1185">Reference proteome</keyword>
<evidence type="ECO:0000313" key="1">
    <source>
        <dbReference type="EMBL" id="CAG8710188.1"/>
    </source>
</evidence>
<evidence type="ECO:0000313" key="2">
    <source>
        <dbReference type="Proteomes" id="UP000789702"/>
    </source>
</evidence>
<feature type="non-terminal residue" evidence="1">
    <location>
        <position position="70"/>
    </location>
</feature>
<comment type="caution">
    <text evidence="1">The sequence shown here is derived from an EMBL/GenBank/DDBJ whole genome shotgun (WGS) entry which is preliminary data.</text>
</comment>
<sequence>MNVLNNFLNTNKNKDDITSLFHVHIPFSTGSYRPIFSGNCEALGYWKPKVWPHQTQDPTLWVSDPVQIPH</sequence>